<reference evidence="1 2" key="1">
    <citation type="submission" date="2021-07" db="EMBL/GenBank/DDBJ databases">
        <title>Paenibacillus radiodurans sp. nov., isolated from the southeastern edge of Tengger Desert.</title>
        <authorList>
            <person name="Zhang G."/>
        </authorList>
    </citation>
    <scope>NUCLEOTIDE SEQUENCE [LARGE SCALE GENOMIC DNA]</scope>
    <source>
        <strain evidence="1 2">DT7-4</strain>
    </source>
</reference>
<evidence type="ECO:0000313" key="1">
    <source>
        <dbReference type="EMBL" id="MBW7475184.1"/>
    </source>
</evidence>
<keyword evidence="2" id="KW-1185">Reference proteome</keyword>
<evidence type="ECO:0008006" key="3">
    <source>
        <dbReference type="Google" id="ProtNLM"/>
    </source>
</evidence>
<dbReference type="SUPFAM" id="SSF52540">
    <property type="entry name" value="P-loop containing nucleoside triphosphate hydrolases"/>
    <property type="match status" value="1"/>
</dbReference>
<gene>
    <name evidence="1" type="ORF">K0T92_10535</name>
</gene>
<comment type="caution">
    <text evidence="1">The sequence shown here is derived from an EMBL/GenBank/DDBJ whole genome shotgun (WGS) entry which is preliminary data.</text>
</comment>
<evidence type="ECO:0000313" key="2">
    <source>
        <dbReference type="Proteomes" id="UP000812277"/>
    </source>
</evidence>
<organism evidence="1 2">
    <name type="scientific">Paenibacillus oenotherae</name>
    <dbReference type="NCBI Taxonomy" id="1435645"/>
    <lineage>
        <taxon>Bacteria</taxon>
        <taxon>Bacillati</taxon>
        <taxon>Bacillota</taxon>
        <taxon>Bacilli</taxon>
        <taxon>Bacillales</taxon>
        <taxon>Paenibacillaceae</taxon>
        <taxon>Paenibacillus</taxon>
    </lineage>
</organism>
<dbReference type="Proteomes" id="UP000812277">
    <property type="component" value="Unassembled WGS sequence"/>
</dbReference>
<protein>
    <recommendedName>
        <fullName evidence="3">ABC transporter domain-containing protein</fullName>
    </recommendedName>
</protein>
<dbReference type="EMBL" id="JAHZIJ010000005">
    <property type="protein sequence ID" value="MBW7475184.1"/>
    <property type="molecule type" value="Genomic_DNA"/>
</dbReference>
<dbReference type="InterPro" id="IPR027417">
    <property type="entry name" value="P-loop_NTPase"/>
</dbReference>
<proteinExistence type="predicted"/>
<accession>A0ABS7D5H5</accession>
<dbReference type="Gene3D" id="3.40.50.300">
    <property type="entry name" value="P-loop containing nucleotide triphosphate hydrolases"/>
    <property type="match status" value="1"/>
</dbReference>
<sequence length="215" mass="24098">MIKIHSISVKNLNISCTATIFNMRSIKEEIAGFTYSFIPGKVYGLIGKAGMGAWAISYVLAGNSSAYSGSISINGIEADTTILRENGWYVGEQLKRRGLLGMSKSLSVLQELERGKQNAESINNWIQQLELSPTRLNRPIENISNERWNASVAIGLAQGKSLFCFPWFDQEWKELLRVRLATCAELLKKQGCIMIIPSDSPLVIERFVDEFIYLK</sequence>
<name>A0ABS7D5H5_9BACL</name>
<dbReference type="RefSeq" id="WP_219872411.1">
    <property type="nucleotide sequence ID" value="NZ_JAHZIJ010000005.1"/>
</dbReference>